<comment type="caution">
    <text evidence="1">The sequence shown here is derived from an EMBL/GenBank/DDBJ whole genome shotgun (WGS) entry which is preliminary data.</text>
</comment>
<dbReference type="Proteomes" id="UP000749646">
    <property type="component" value="Unassembled WGS sequence"/>
</dbReference>
<feature type="non-terminal residue" evidence="1">
    <location>
        <position position="68"/>
    </location>
</feature>
<evidence type="ECO:0000313" key="1">
    <source>
        <dbReference type="EMBL" id="KAF9991475.1"/>
    </source>
</evidence>
<reference evidence="1" key="1">
    <citation type="journal article" date="2020" name="Fungal Divers.">
        <title>Resolving the Mortierellaceae phylogeny through synthesis of multi-gene phylogenetics and phylogenomics.</title>
        <authorList>
            <person name="Vandepol N."/>
            <person name="Liber J."/>
            <person name="Desiro A."/>
            <person name="Na H."/>
            <person name="Kennedy M."/>
            <person name="Barry K."/>
            <person name="Grigoriev I.V."/>
            <person name="Miller A.N."/>
            <person name="O'Donnell K."/>
            <person name="Stajich J.E."/>
            <person name="Bonito G."/>
        </authorList>
    </citation>
    <scope>NUCLEOTIDE SEQUENCE</scope>
    <source>
        <strain evidence="1">MES-2147</strain>
    </source>
</reference>
<proteinExistence type="predicted"/>
<dbReference type="OrthoDB" id="2433063at2759"/>
<dbReference type="AlphaFoldDB" id="A0A9P6SQ87"/>
<accession>A0A9P6SQ87</accession>
<gene>
    <name evidence="1" type="ORF">BGZ65_000566</name>
</gene>
<evidence type="ECO:0000313" key="2">
    <source>
        <dbReference type="Proteomes" id="UP000749646"/>
    </source>
</evidence>
<sequence length="68" mass="8053">MEERVNGKLRVRKRLFANINKSIRAAFYWSLHSRKAFAQYMRSMNWKVHESPTEADVAIARDCKPNDI</sequence>
<protein>
    <submittedName>
        <fullName evidence="1">Uncharacterized protein</fullName>
    </submittedName>
</protein>
<dbReference type="EMBL" id="JAAAHW010002737">
    <property type="protein sequence ID" value="KAF9991475.1"/>
    <property type="molecule type" value="Genomic_DNA"/>
</dbReference>
<keyword evidence="2" id="KW-1185">Reference proteome</keyword>
<organism evidence="1 2">
    <name type="scientific">Modicella reniformis</name>
    <dbReference type="NCBI Taxonomy" id="1440133"/>
    <lineage>
        <taxon>Eukaryota</taxon>
        <taxon>Fungi</taxon>
        <taxon>Fungi incertae sedis</taxon>
        <taxon>Mucoromycota</taxon>
        <taxon>Mortierellomycotina</taxon>
        <taxon>Mortierellomycetes</taxon>
        <taxon>Mortierellales</taxon>
        <taxon>Mortierellaceae</taxon>
        <taxon>Modicella</taxon>
    </lineage>
</organism>
<name>A0A9P6SQ87_9FUNG</name>